<reference evidence="2 3" key="1">
    <citation type="submission" date="2019-07" db="EMBL/GenBank/DDBJ databases">
        <title>Whole genome shotgun sequence of Methylobacterium haplocladii NBRC 107714.</title>
        <authorList>
            <person name="Hosoyama A."/>
            <person name="Uohara A."/>
            <person name="Ohji S."/>
            <person name="Ichikawa N."/>
        </authorList>
    </citation>
    <scope>NUCLEOTIDE SEQUENCE [LARGE SCALE GENOMIC DNA]</scope>
    <source>
        <strain evidence="2 3">NBRC 107714</strain>
    </source>
</reference>
<comment type="caution">
    <text evidence="2">The sequence shown here is derived from an EMBL/GenBank/DDBJ whole genome shotgun (WGS) entry which is preliminary data.</text>
</comment>
<dbReference type="Proteomes" id="UP000321258">
    <property type="component" value="Unassembled WGS sequence"/>
</dbReference>
<gene>
    <name evidence="2" type="ORF">MHA02_28990</name>
</gene>
<accession>A0A512IS28</accession>
<protein>
    <submittedName>
        <fullName evidence="2">Uncharacterized protein</fullName>
    </submittedName>
</protein>
<sequence length="88" mass="10209">MNDAITRTLDLLGREIRPAPEPTPNKAEFCRRFVAYMVKRAGFTHFDDDKSVEEYAQETAPTYWADKDQRQEGPEECADADMSYWGEE</sequence>
<dbReference type="EMBL" id="BJZT01000032">
    <property type="protein sequence ID" value="GEP00512.1"/>
    <property type="molecule type" value="Genomic_DNA"/>
</dbReference>
<evidence type="ECO:0000313" key="3">
    <source>
        <dbReference type="Proteomes" id="UP000321258"/>
    </source>
</evidence>
<dbReference type="RefSeq" id="WP_147079867.1">
    <property type="nucleotide sequence ID" value="NZ_BJZT01000032.1"/>
</dbReference>
<name>A0A512IS28_9HYPH</name>
<evidence type="ECO:0000256" key="1">
    <source>
        <dbReference type="SAM" id="MobiDB-lite"/>
    </source>
</evidence>
<feature type="region of interest" description="Disordered" evidence="1">
    <location>
        <begin position="63"/>
        <end position="88"/>
    </location>
</feature>
<dbReference type="OrthoDB" id="7596689at2"/>
<evidence type="ECO:0000313" key="2">
    <source>
        <dbReference type="EMBL" id="GEP00512.1"/>
    </source>
</evidence>
<keyword evidence="3" id="KW-1185">Reference proteome</keyword>
<proteinExistence type="predicted"/>
<organism evidence="2 3">
    <name type="scientific">Methylobacterium haplocladii</name>
    <dbReference type="NCBI Taxonomy" id="1176176"/>
    <lineage>
        <taxon>Bacteria</taxon>
        <taxon>Pseudomonadati</taxon>
        <taxon>Pseudomonadota</taxon>
        <taxon>Alphaproteobacteria</taxon>
        <taxon>Hyphomicrobiales</taxon>
        <taxon>Methylobacteriaceae</taxon>
        <taxon>Methylobacterium</taxon>
    </lineage>
</organism>
<dbReference type="AlphaFoldDB" id="A0A512IS28"/>